<reference evidence="3" key="2">
    <citation type="submission" date="2021-09" db="EMBL/GenBank/DDBJ databases">
        <authorList>
            <person name="Gilroy R."/>
        </authorList>
    </citation>
    <scope>NUCLEOTIDE SEQUENCE</scope>
    <source>
        <strain evidence="3">CHK55-1828</strain>
    </source>
</reference>
<dbReference type="Gene3D" id="3.40.50.300">
    <property type="entry name" value="P-loop containing nucleotide triphosphate hydrolases"/>
    <property type="match status" value="2"/>
</dbReference>
<dbReference type="InterPro" id="IPR045572">
    <property type="entry name" value="RE_endonuc_C"/>
</dbReference>
<dbReference type="PANTHER" id="PTHR47396">
    <property type="entry name" value="TYPE I RESTRICTION ENZYME ECOKI R PROTEIN"/>
    <property type="match status" value="1"/>
</dbReference>
<dbReference type="GO" id="GO:0015668">
    <property type="term" value="F:type III site-specific deoxyribonuclease activity"/>
    <property type="evidence" value="ECO:0007669"/>
    <property type="project" value="InterPro"/>
</dbReference>
<dbReference type="InterPro" id="IPR050742">
    <property type="entry name" value="Helicase_Restrict-Modif_Enz"/>
</dbReference>
<dbReference type="PANTHER" id="PTHR47396:SF1">
    <property type="entry name" value="ATP-DEPENDENT HELICASE IRC3-RELATED"/>
    <property type="match status" value="1"/>
</dbReference>
<dbReference type="Proteomes" id="UP000717835">
    <property type="component" value="Unassembled WGS sequence"/>
</dbReference>
<keyword evidence="3" id="KW-0547">Nucleotide-binding</keyword>
<evidence type="ECO:0000313" key="4">
    <source>
        <dbReference type="Proteomes" id="UP000717835"/>
    </source>
</evidence>
<dbReference type="InterPro" id="IPR027417">
    <property type="entry name" value="P-loop_NTPase"/>
</dbReference>
<feature type="domain" description="Type III restriction enzyme C-terminal endonuclease" evidence="2">
    <location>
        <begin position="890"/>
        <end position="997"/>
    </location>
</feature>
<gene>
    <name evidence="3" type="ORF">K8W02_02520</name>
</gene>
<evidence type="ECO:0000259" key="1">
    <source>
        <dbReference type="Pfam" id="PF04851"/>
    </source>
</evidence>
<evidence type="ECO:0000313" key="3">
    <source>
        <dbReference type="EMBL" id="HJF91251.1"/>
    </source>
</evidence>
<keyword evidence="3" id="KW-0378">Hydrolase</keyword>
<keyword evidence="3" id="KW-0347">Helicase</keyword>
<dbReference type="GO" id="GO:0003677">
    <property type="term" value="F:DNA binding"/>
    <property type="evidence" value="ECO:0007669"/>
    <property type="project" value="InterPro"/>
</dbReference>
<comment type="caution">
    <text evidence="3">The sequence shown here is derived from an EMBL/GenBank/DDBJ whole genome shotgun (WGS) entry which is preliminary data.</text>
</comment>
<dbReference type="GO" id="GO:0005524">
    <property type="term" value="F:ATP binding"/>
    <property type="evidence" value="ECO:0007669"/>
    <property type="project" value="InterPro"/>
</dbReference>
<feature type="domain" description="Helicase/UvrB N-terminal" evidence="1">
    <location>
        <begin position="92"/>
        <end position="256"/>
    </location>
</feature>
<dbReference type="InterPro" id="IPR006935">
    <property type="entry name" value="Helicase/UvrB_N"/>
</dbReference>
<protein>
    <submittedName>
        <fullName evidence="3">DEAD/DEAH box helicase family protein</fullName>
    </submittedName>
</protein>
<dbReference type="EMBL" id="DYVX01000018">
    <property type="protein sequence ID" value="HJF91251.1"/>
    <property type="molecule type" value="Genomic_DNA"/>
</dbReference>
<reference evidence="3" key="1">
    <citation type="journal article" date="2021" name="PeerJ">
        <title>Extensive microbial diversity within the chicken gut microbiome revealed by metagenomics and culture.</title>
        <authorList>
            <person name="Gilroy R."/>
            <person name="Ravi A."/>
            <person name="Getino M."/>
            <person name="Pursley I."/>
            <person name="Horton D.L."/>
            <person name="Alikhan N.F."/>
            <person name="Baker D."/>
            <person name="Gharbi K."/>
            <person name="Hall N."/>
            <person name="Watson M."/>
            <person name="Adriaenssens E.M."/>
            <person name="Foster-Nyarko E."/>
            <person name="Jarju S."/>
            <person name="Secka A."/>
            <person name="Antonio M."/>
            <person name="Oren A."/>
            <person name="Chaudhuri R.R."/>
            <person name="La Ragione R."/>
            <person name="Hildebrand F."/>
            <person name="Pallen M.J."/>
        </authorList>
    </citation>
    <scope>NUCLEOTIDE SEQUENCE</scope>
    <source>
        <strain evidence="3">CHK55-1828</strain>
    </source>
</reference>
<proteinExistence type="predicted"/>
<dbReference type="Pfam" id="PF19778">
    <property type="entry name" value="RE_endonuc"/>
    <property type="match status" value="1"/>
</dbReference>
<organism evidence="3 4">
    <name type="scientific">Mediterranea massiliensis</name>
    <dbReference type="NCBI Taxonomy" id="1841865"/>
    <lineage>
        <taxon>Bacteria</taxon>
        <taxon>Pseudomonadati</taxon>
        <taxon>Bacteroidota</taxon>
        <taxon>Bacteroidia</taxon>
        <taxon>Bacteroidales</taxon>
        <taxon>Bacteroidaceae</taxon>
        <taxon>Mediterranea</taxon>
    </lineage>
</organism>
<accession>A0A921HWN1</accession>
<evidence type="ECO:0000259" key="2">
    <source>
        <dbReference type="Pfam" id="PF19778"/>
    </source>
</evidence>
<dbReference type="GO" id="GO:0005829">
    <property type="term" value="C:cytosol"/>
    <property type="evidence" value="ECO:0007669"/>
    <property type="project" value="TreeGrafter"/>
</dbReference>
<dbReference type="RefSeq" id="WP_276826220.1">
    <property type="nucleotide sequence ID" value="NZ_DYVX01000018.1"/>
</dbReference>
<keyword evidence="3" id="KW-0067">ATP-binding</keyword>
<name>A0A921HWN1_9BACT</name>
<dbReference type="Pfam" id="PF04851">
    <property type="entry name" value="ResIII"/>
    <property type="match status" value="1"/>
</dbReference>
<dbReference type="AlphaFoldDB" id="A0A921HWN1"/>
<dbReference type="SUPFAM" id="SSF52540">
    <property type="entry name" value="P-loop containing nucleoside triphosphate hydrolases"/>
    <property type="match status" value="2"/>
</dbReference>
<sequence>MKFQFKIQQYQTDAVENTVGVFAGQPSHDPAAYRRDVGRERLDFEETGYRNAEVELDARQLLENIRKVQRESNIPLSDKLVATNGLGACSLDIEMETGTGKTYVYIKTMFELNKRYGWSKFIVVVPSIAIREGVNKSFSMLEDHFMEFYGRKARYFVYDSGNLNRLDSFSSDGGINVMIINTQAFAASLKEGGRSKESRIIYSRRDEFGSRRPIDVIAANRPIVIMDEPQKMEGEATQTGLKRFMPLFVLNYSATHKTKHNTVYALDALDAYQKKLVKRIQVKGFELKNLQGTNTYLYIDSIILSKKEPPMVRIELEVKRGGGIRRESRKLAYGDDLFVVSELNQYKGYVISDINPFRNTVTFLNGVTLHKGEVVGDVSELALQRVQIRETIRSHFEKERELFEKGIKTLSLFFIDEVAKYKSYDEQGNEVKGVFQQIFEEEYTNLLNENLSLFDDAYQAYLCRFLVQEIHNGYFSIDKKSGHAIDSKPGRKSDLSDDISAYDLILKNKERLLSFDEPTRFIFSHSALREGWDNPNVFQICTLRHSNSEVNKRQEVGRGLRLCVDKDGNRMDYETLGDSVHDINRLTVIANESYSTFVDDLQKKTRESLRERPRFATVDYFKGKTLLLADGMRHTVTDMEAVSIQAYLYDNEYIDEKGLVTQRYKDDLQENRLATLPHKLEPMAQGIHALVQSTFDENILLDEMIEDGNQTQSPENKLNENFAKKEFQELWHNINHKYVYTVHYDSDELIRKAVAAIDKELYVTELKYIMTEGMQQAADQFGNTHTTTKRIGTVSTSTVKYDLVGEIAKGATLTRRTVVAILKGISQAKLYMFRNNPEEFIRKTIRIIREQKATMIVEHISYNKIAEAYDSTIFTQEKHTQPIEKAYAAKKHVMDYVFPDSKGETEFAESLDGATEVCVYAKLPRAFQIPTPVGNYAPDWAIAFNKGTVKHIFFIAETKGSMGTMELRGVEKAKIECAEKLFNDVSTSHVRYHQVKNYQNLLDVMKSLD</sequence>
<dbReference type="GO" id="GO:0004386">
    <property type="term" value="F:helicase activity"/>
    <property type="evidence" value="ECO:0007669"/>
    <property type="project" value="UniProtKB-KW"/>
</dbReference>